<evidence type="ECO:0000256" key="1">
    <source>
        <dbReference type="SAM" id="MobiDB-lite"/>
    </source>
</evidence>
<sequence length="154" mass="17541">MEWQSLDMQQRTSPEPLTTKTYQKKQPRKLSNSSGAPLFRSSSVVVPRPLKMPQAKFTNSPPPTEKTDFCREVCSIIAPTSSPLSPKQSPPPNHSPFYSTCSSPFEAFSPPDRSHNPITKNSPFFKREMHEILSDERLSFRTLEGEDVFQFHLE</sequence>
<name>A0A7S4NXZ0_9EUKA</name>
<protein>
    <submittedName>
        <fullName evidence="2">Uncharacterized protein</fullName>
    </submittedName>
</protein>
<dbReference type="AlphaFoldDB" id="A0A7S4NXZ0"/>
<reference evidence="2" key="1">
    <citation type="submission" date="2021-01" db="EMBL/GenBank/DDBJ databases">
        <authorList>
            <person name="Corre E."/>
            <person name="Pelletier E."/>
            <person name="Niang G."/>
            <person name="Scheremetjew M."/>
            <person name="Finn R."/>
            <person name="Kale V."/>
            <person name="Holt S."/>
            <person name="Cochrane G."/>
            <person name="Meng A."/>
            <person name="Brown T."/>
            <person name="Cohen L."/>
        </authorList>
    </citation>
    <scope>NUCLEOTIDE SEQUENCE</scope>
    <source>
        <strain evidence="2">SoJaBio B1-5/56/2</strain>
    </source>
</reference>
<feature type="compositionally biased region" description="Polar residues" evidence="1">
    <location>
        <begin position="1"/>
        <end position="21"/>
    </location>
</feature>
<feature type="region of interest" description="Disordered" evidence="1">
    <location>
        <begin position="1"/>
        <end position="45"/>
    </location>
</feature>
<accession>A0A7S4NXZ0</accession>
<organism evidence="2">
    <name type="scientific">Paramoeba aestuarina</name>
    <dbReference type="NCBI Taxonomy" id="180227"/>
    <lineage>
        <taxon>Eukaryota</taxon>
        <taxon>Amoebozoa</taxon>
        <taxon>Discosea</taxon>
        <taxon>Flabellinia</taxon>
        <taxon>Dactylopodida</taxon>
        <taxon>Paramoebidae</taxon>
        <taxon>Paramoeba</taxon>
    </lineage>
</organism>
<feature type="compositionally biased region" description="Polar residues" evidence="1">
    <location>
        <begin position="29"/>
        <end position="44"/>
    </location>
</feature>
<evidence type="ECO:0000313" key="2">
    <source>
        <dbReference type="EMBL" id="CAE2315804.1"/>
    </source>
</evidence>
<proteinExistence type="predicted"/>
<dbReference type="EMBL" id="HBKR01024249">
    <property type="protein sequence ID" value="CAE2315804.1"/>
    <property type="molecule type" value="Transcribed_RNA"/>
</dbReference>
<gene>
    <name evidence="2" type="ORF">NAES01612_LOCUS15916</name>
</gene>